<evidence type="ECO:0000256" key="1">
    <source>
        <dbReference type="SAM" id="Phobius"/>
    </source>
</evidence>
<accession>A0A6G5AF51</accession>
<dbReference type="AlphaFoldDB" id="A0A6G5AF51"/>
<proteinExistence type="predicted"/>
<organism evidence="2">
    <name type="scientific">Rhipicephalus microplus</name>
    <name type="common">Cattle tick</name>
    <name type="synonym">Boophilus microplus</name>
    <dbReference type="NCBI Taxonomy" id="6941"/>
    <lineage>
        <taxon>Eukaryota</taxon>
        <taxon>Metazoa</taxon>
        <taxon>Ecdysozoa</taxon>
        <taxon>Arthropoda</taxon>
        <taxon>Chelicerata</taxon>
        <taxon>Arachnida</taxon>
        <taxon>Acari</taxon>
        <taxon>Parasitiformes</taxon>
        <taxon>Ixodida</taxon>
        <taxon>Ixodoidea</taxon>
        <taxon>Ixodidae</taxon>
        <taxon>Rhipicephalinae</taxon>
        <taxon>Rhipicephalus</taxon>
        <taxon>Boophilus</taxon>
    </lineage>
</organism>
<dbReference type="EMBL" id="GIKN01007358">
    <property type="protein sequence ID" value="NIE49631.1"/>
    <property type="molecule type" value="Transcribed_RNA"/>
</dbReference>
<keyword evidence="1" id="KW-0812">Transmembrane</keyword>
<feature type="transmembrane region" description="Helical" evidence="1">
    <location>
        <begin position="48"/>
        <end position="70"/>
    </location>
</feature>
<evidence type="ECO:0000313" key="2">
    <source>
        <dbReference type="EMBL" id="NIE49631.1"/>
    </source>
</evidence>
<name>A0A6G5AF51_RHIMP</name>
<sequence length="80" mass="9337">MSVCKGRVYYTSAFTQTVGCPPFMFFFVLPISLLCCLICTWKCRLCYTYYIASSGCLIYLCLFARFYYLFGTYFSIVLLK</sequence>
<protein>
    <submittedName>
        <fullName evidence="2">Uncharacterized protein</fullName>
    </submittedName>
</protein>
<reference evidence="2" key="1">
    <citation type="submission" date="2020-03" db="EMBL/GenBank/DDBJ databases">
        <title>A transcriptome and proteome of the tick Rhipicephalus microplus shaped by the genetic composition of its hosts and developmental stage.</title>
        <authorList>
            <person name="Garcia G.R."/>
            <person name="Ribeiro J.M.C."/>
            <person name="Maruyama S.R."/>
            <person name="Gardinasse L.G."/>
            <person name="Nelson K."/>
            <person name="Ferreira B.R."/>
            <person name="Andrade T.G."/>
            <person name="Santos I.K.F.M."/>
        </authorList>
    </citation>
    <scope>NUCLEOTIDE SEQUENCE</scope>
    <source>
        <strain evidence="2">NSGR</strain>
        <tissue evidence="2">Salivary glands</tissue>
    </source>
</reference>
<keyword evidence="1" id="KW-0472">Membrane</keyword>
<keyword evidence="1" id="KW-1133">Transmembrane helix</keyword>
<feature type="transmembrane region" description="Helical" evidence="1">
    <location>
        <begin position="23"/>
        <end position="41"/>
    </location>
</feature>